<dbReference type="InterPro" id="IPR054855">
    <property type="entry name" value="HProlDhtase"/>
</dbReference>
<evidence type="ECO:0000256" key="1">
    <source>
        <dbReference type="ARBA" id="ARBA00001946"/>
    </source>
</evidence>
<dbReference type="CDD" id="cd03316">
    <property type="entry name" value="MR_like"/>
    <property type="match status" value="1"/>
</dbReference>
<sequence>MIIARTYSYAMPHFADHLMKIARIFAHRVELPLVEGTYRWNNGNSVSVFDSTLVGVETDTGLIGYGEVCPLGPCYLPAYADGVRCGLRELAPHLIGADPLELTKLNVLMDSSLNGHPYVKSAVDIACWDLLGKACDLPVCTLMGGRYGDSVRLYRAITQLPPDEMASNVAKYSSEGYTRFQLKVGGDPDTDIERIHAARSVIAPSDRLVADANTGWTQHEAQRVVNAVRDLDVYIEQPCLSYEQCLAVRRNTTLPFALDENIDSLAMLMRANRDLAMDIVNIKISKFGGLTKAKQARDLCVSLGIAMTIEDSWGGDVTTAAIAHLAHSTPEEFRFTSTDFNSYNTVCNATGAPKRENGFMKASEAPGLGITPIVDAIGPVVWEVSASSQASTNGRHGTDTPPIPNPHINSVTHTV</sequence>
<evidence type="ECO:0000256" key="4">
    <source>
        <dbReference type="ARBA" id="ARBA00022842"/>
    </source>
</evidence>
<dbReference type="GO" id="GO:0046872">
    <property type="term" value="F:metal ion binding"/>
    <property type="evidence" value="ECO:0007669"/>
    <property type="project" value="UniProtKB-KW"/>
</dbReference>
<dbReference type="Pfam" id="PF13378">
    <property type="entry name" value="MR_MLE_C"/>
    <property type="match status" value="1"/>
</dbReference>
<dbReference type="PATRIC" id="fig|1263870.3.peg.2393"/>
<dbReference type="FunFam" id="3.30.390.10:FF:000009">
    <property type="entry name" value="Hydrophobic dipeptide epimerase"/>
    <property type="match status" value="1"/>
</dbReference>
<proteinExistence type="inferred from homology"/>
<evidence type="ECO:0000259" key="7">
    <source>
        <dbReference type="SMART" id="SM00922"/>
    </source>
</evidence>
<dbReference type="AlphaFoldDB" id="M5UJV0"/>
<evidence type="ECO:0000313" key="8">
    <source>
        <dbReference type="EMBL" id="EMI56288.1"/>
    </source>
</evidence>
<dbReference type="SFLD" id="SFLDG00180">
    <property type="entry name" value="muconate_cycloisomerase"/>
    <property type="match status" value="1"/>
</dbReference>
<evidence type="ECO:0000256" key="5">
    <source>
        <dbReference type="ARBA" id="ARBA00023235"/>
    </source>
</evidence>
<dbReference type="InterPro" id="IPR029065">
    <property type="entry name" value="Enolase_C-like"/>
</dbReference>
<dbReference type="GO" id="GO:0016854">
    <property type="term" value="F:racemase and epimerase activity"/>
    <property type="evidence" value="ECO:0007669"/>
    <property type="project" value="UniProtKB-ARBA"/>
</dbReference>
<keyword evidence="4" id="KW-0460">Magnesium</keyword>
<dbReference type="GO" id="GO:0006518">
    <property type="term" value="P:peptide metabolic process"/>
    <property type="evidence" value="ECO:0007669"/>
    <property type="project" value="UniProtKB-ARBA"/>
</dbReference>
<keyword evidence="5" id="KW-0413">Isomerase</keyword>
<dbReference type="InterPro" id="IPR013342">
    <property type="entry name" value="Mandelate_racemase_C"/>
</dbReference>
<dbReference type="SFLD" id="SFLDS00001">
    <property type="entry name" value="Enolase"/>
    <property type="match status" value="1"/>
</dbReference>
<comment type="caution">
    <text evidence="8">The sequence shown here is derived from an EMBL/GenBank/DDBJ whole genome shotgun (WGS) entry which is preliminary data.</text>
</comment>
<dbReference type="SFLD" id="SFLDF00555">
    <property type="entry name" value="cis-3-hydroxy-L-proline_dehydr"/>
    <property type="match status" value="1"/>
</dbReference>
<comment type="similarity">
    <text evidence="2">Belongs to the mandelate racemase/muconate lactonizing enzyme family.</text>
</comment>
<dbReference type="InterPro" id="IPR029017">
    <property type="entry name" value="Enolase-like_N"/>
</dbReference>
<name>M5UJV0_9BACT</name>
<evidence type="ECO:0000256" key="3">
    <source>
        <dbReference type="ARBA" id="ARBA00022723"/>
    </source>
</evidence>
<dbReference type="Pfam" id="PF02746">
    <property type="entry name" value="MR_MLE_N"/>
    <property type="match status" value="1"/>
</dbReference>
<keyword evidence="9" id="KW-1185">Reference proteome</keyword>
<evidence type="ECO:0000313" key="9">
    <source>
        <dbReference type="Proteomes" id="UP000011885"/>
    </source>
</evidence>
<evidence type="ECO:0000256" key="2">
    <source>
        <dbReference type="ARBA" id="ARBA00008031"/>
    </source>
</evidence>
<comment type="cofactor">
    <cofactor evidence="1">
        <name>Mg(2+)</name>
        <dbReference type="ChEBI" id="CHEBI:18420"/>
    </cofactor>
</comment>
<dbReference type="InterPro" id="IPR036849">
    <property type="entry name" value="Enolase-like_C_sf"/>
</dbReference>
<reference evidence="8 9" key="1">
    <citation type="journal article" date="2013" name="Mar. Genomics">
        <title>Expression of sulfatases in Rhodopirellula baltica and the diversity of sulfatases in the genus Rhodopirellula.</title>
        <authorList>
            <person name="Wegner C.E."/>
            <person name="Richter-Heitmann T."/>
            <person name="Klindworth A."/>
            <person name="Klockow C."/>
            <person name="Richter M."/>
            <person name="Achstetter T."/>
            <person name="Glockner F.O."/>
            <person name="Harder J."/>
        </authorList>
    </citation>
    <scope>NUCLEOTIDE SEQUENCE [LARGE SCALE GENOMIC DNA]</scope>
    <source>
        <strain evidence="8 9">SM41</strain>
    </source>
</reference>
<dbReference type="GO" id="GO:0016836">
    <property type="term" value="F:hydro-lyase activity"/>
    <property type="evidence" value="ECO:0007669"/>
    <property type="project" value="InterPro"/>
</dbReference>
<dbReference type="NCBIfam" id="NF043002">
    <property type="entry name" value="HProlDhtase"/>
    <property type="match status" value="1"/>
</dbReference>
<dbReference type="SUPFAM" id="SSF51604">
    <property type="entry name" value="Enolase C-terminal domain-like"/>
    <property type="match status" value="1"/>
</dbReference>
<feature type="domain" description="Mandelate racemase/muconate lactonizing enzyme C-terminal" evidence="7">
    <location>
        <begin position="162"/>
        <end position="255"/>
    </location>
</feature>
<dbReference type="PANTHER" id="PTHR48073:SF2">
    <property type="entry name" value="O-SUCCINYLBENZOATE SYNTHASE"/>
    <property type="match status" value="1"/>
</dbReference>
<feature type="region of interest" description="Disordered" evidence="6">
    <location>
        <begin position="387"/>
        <end position="415"/>
    </location>
</feature>
<dbReference type="InterPro" id="IPR013341">
    <property type="entry name" value="Mandelate_racemase_N_dom"/>
</dbReference>
<dbReference type="SUPFAM" id="SSF54826">
    <property type="entry name" value="Enolase N-terminal domain-like"/>
    <property type="match status" value="1"/>
</dbReference>
<dbReference type="Gene3D" id="3.30.390.10">
    <property type="entry name" value="Enolase-like, N-terminal domain"/>
    <property type="match status" value="1"/>
</dbReference>
<dbReference type="PANTHER" id="PTHR48073">
    <property type="entry name" value="O-SUCCINYLBENZOATE SYNTHASE-RELATED"/>
    <property type="match status" value="1"/>
</dbReference>
<dbReference type="EMBL" id="ANOH01000156">
    <property type="protein sequence ID" value="EMI56288.1"/>
    <property type="molecule type" value="Genomic_DNA"/>
</dbReference>
<dbReference type="SMART" id="SM00922">
    <property type="entry name" value="MR_MLE"/>
    <property type="match status" value="1"/>
</dbReference>
<accession>M5UJV0</accession>
<evidence type="ECO:0000256" key="6">
    <source>
        <dbReference type="SAM" id="MobiDB-lite"/>
    </source>
</evidence>
<dbReference type="InterPro" id="IPR034620">
    <property type="entry name" value="Cis-3-h-L-Pro_dehydratase"/>
</dbReference>
<keyword evidence="3" id="KW-0479">Metal-binding</keyword>
<protein>
    <submittedName>
        <fullName evidence="8">Mandelate racemase/muconate lactonizing enzyme family protein</fullName>
    </submittedName>
</protein>
<organism evidence="8 9">
    <name type="scientific">Rhodopirellula sallentina SM41</name>
    <dbReference type="NCBI Taxonomy" id="1263870"/>
    <lineage>
        <taxon>Bacteria</taxon>
        <taxon>Pseudomonadati</taxon>
        <taxon>Planctomycetota</taxon>
        <taxon>Planctomycetia</taxon>
        <taxon>Pirellulales</taxon>
        <taxon>Pirellulaceae</taxon>
        <taxon>Rhodopirellula</taxon>
    </lineage>
</organism>
<dbReference type="Proteomes" id="UP000011885">
    <property type="component" value="Unassembled WGS sequence"/>
</dbReference>
<dbReference type="Gene3D" id="3.20.20.120">
    <property type="entry name" value="Enolase-like C-terminal domain"/>
    <property type="match status" value="1"/>
</dbReference>
<gene>
    <name evidence="8" type="ORF">RSSM_02246</name>
</gene>